<reference evidence="1" key="1">
    <citation type="submission" date="2019-08" db="EMBL/GenBank/DDBJ databases">
        <authorList>
            <person name="Kucharzyk K."/>
            <person name="Murdoch R.W."/>
            <person name="Higgins S."/>
            <person name="Loffler F."/>
        </authorList>
    </citation>
    <scope>NUCLEOTIDE SEQUENCE</scope>
</reference>
<sequence>MVIVHNKNTSTQFHTKFNVGIIKSKAEKNKILKEFKIIN</sequence>
<organism evidence="1">
    <name type="scientific">bioreactor metagenome</name>
    <dbReference type="NCBI Taxonomy" id="1076179"/>
    <lineage>
        <taxon>unclassified sequences</taxon>
        <taxon>metagenomes</taxon>
        <taxon>ecological metagenomes</taxon>
    </lineage>
</organism>
<gene>
    <name evidence="1" type="ORF">SDC9_160948</name>
</gene>
<name>A0A645FJ11_9ZZZZ</name>
<evidence type="ECO:0000313" key="1">
    <source>
        <dbReference type="EMBL" id="MPN13626.1"/>
    </source>
</evidence>
<dbReference type="EMBL" id="VSSQ01060147">
    <property type="protein sequence ID" value="MPN13626.1"/>
    <property type="molecule type" value="Genomic_DNA"/>
</dbReference>
<protein>
    <submittedName>
        <fullName evidence="1">Uncharacterized protein</fullName>
    </submittedName>
</protein>
<comment type="caution">
    <text evidence="1">The sequence shown here is derived from an EMBL/GenBank/DDBJ whole genome shotgun (WGS) entry which is preliminary data.</text>
</comment>
<accession>A0A645FJ11</accession>
<proteinExistence type="predicted"/>
<dbReference type="AlphaFoldDB" id="A0A645FJ11"/>